<name>A0A6P1NYU4_9BACT</name>
<gene>
    <name evidence="1" type="ORF">GU926_05895</name>
</gene>
<organism evidence="1 2">
    <name type="scientific">Nibribacter ruber</name>
    <dbReference type="NCBI Taxonomy" id="2698458"/>
    <lineage>
        <taxon>Bacteria</taxon>
        <taxon>Pseudomonadati</taxon>
        <taxon>Bacteroidota</taxon>
        <taxon>Cytophagia</taxon>
        <taxon>Cytophagales</taxon>
        <taxon>Hymenobacteraceae</taxon>
        <taxon>Nibribacter</taxon>
    </lineage>
</organism>
<evidence type="ECO:0000313" key="1">
    <source>
        <dbReference type="EMBL" id="QHL86991.1"/>
    </source>
</evidence>
<reference evidence="1 2" key="1">
    <citation type="submission" date="2020-01" db="EMBL/GenBank/DDBJ databases">
        <authorList>
            <person name="Kim M."/>
        </authorList>
    </citation>
    <scope>NUCLEOTIDE SEQUENCE [LARGE SCALE GENOMIC DNA]</scope>
    <source>
        <strain evidence="1 2">BT10</strain>
    </source>
</reference>
<evidence type="ECO:0000313" key="2">
    <source>
        <dbReference type="Proteomes" id="UP000464214"/>
    </source>
</evidence>
<sequence>MNEEGLEKIHIDLPNHWVVGGESMWAEPLGNDLFQIENVPFYAYGLNFKDIVRATSDSEELKPEIRELIKPSGRRTFRICFKSQVSREQQEVILESFFEHHVSYERADDIYVALDMKPEGDYQAVFDKLESYQEQYFIGFETCEARVEGSFDDVPEDDEDIMEA</sequence>
<dbReference type="Proteomes" id="UP000464214">
    <property type="component" value="Chromosome"/>
</dbReference>
<dbReference type="EMBL" id="CP047897">
    <property type="protein sequence ID" value="QHL86991.1"/>
    <property type="molecule type" value="Genomic_DNA"/>
</dbReference>
<dbReference type="Pfam" id="PF14085">
    <property type="entry name" value="DUF4265"/>
    <property type="match status" value="1"/>
</dbReference>
<dbReference type="KEGG" id="nib:GU926_05895"/>
<protein>
    <submittedName>
        <fullName evidence="1">DUF4265 domain-containing protein</fullName>
    </submittedName>
</protein>
<keyword evidence="2" id="KW-1185">Reference proteome</keyword>
<dbReference type="RefSeq" id="WP_160689936.1">
    <property type="nucleotide sequence ID" value="NZ_CP047897.1"/>
</dbReference>
<dbReference type="AlphaFoldDB" id="A0A6P1NYU4"/>
<accession>A0A6P1NYU4</accession>
<proteinExistence type="predicted"/>
<dbReference type="InterPro" id="IPR025361">
    <property type="entry name" value="DUF4265"/>
</dbReference>